<feature type="region of interest" description="Disordered" evidence="1">
    <location>
        <begin position="82"/>
        <end position="131"/>
    </location>
</feature>
<proteinExistence type="predicted"/>
<gene>
    <name evidence="2" type="ORF">DGAL_LOCUS8961</name>
</gene>
<evidence type="ECO:0000256" key="1">
    <source>
        <dbReference type="SAM" id="MobiDB-lite"/>
    </source>
</evidence>
<dbReference type="Proteomes" id="UP000789390">
    <property type="component" value="Unassembled WGS sequence"/>
</dbReference>
<reference evidence="2" key="1">
    <citation type="submission" date="2021-11" db="EMBL/GenBank/DDBJ databases">
        <authorList>
            <person name="Schell T."/>
        </authorList>
    </citation>
    <scope>NUCLEOTIDE SEQUENCE</scope>
    <source>
        <strain evidence="2">M5</strain>
    </source>
</reference>
<name>A0A8J2RT90_9CRUS</name>
<protein>
    <submittedName>
        <fullName evidence="2">Uncharacterized protein</fullName>
    </submittedName>
</protein>
<evidence type="ECO:0000313" key="3">
    <source>
        <dbReference type="Proteomes" id="UP000789390"/>
    </source>
</evidence>
<dbReference type="AlphaFoldDB" id="A0A8J2RT90"/>
<keyword evidence="3" id="KW-1185">Reference proteome</keyword>
<dbReference type="EMBL" id="CAKKLH010000201">
    <property type="protein sequence ID" value="CAH0105888.1"/>
    <property type="molecule type" value="Genomic_DNA"/>
</dbReference>
<feature type="region of interest" description="Disordered" evidence="1">
    <location>
        <begin position="251"/>
        <end position="272"/>
    </location>
</feature>
<organism evidence="2 3">
    <name type="scientific">Daphnia galeata</name>
    <dbReference type="NCBI Taxonomy" id="27404"/>
    <lineage>
        <taxon>Eukaryota</taxon>
        <taxon>Metazoa</taxon>
        <taxon>Ecdysozoa</taxon>
        <taxon>Arthropoda</taxon>
        <taxon>Crustacea</taxon>
        <taxon>Branchiopoda</taxon>
        <taxon>Diplostraca</taxon>
        <taxon>Cladocera</taxon>
        <taxon>Anomopoda</taxon>
        <taxon>Daphniidae</taxon>
        <taxon>Daphnia</taxon>
    </lineage>
</organism>
<accession>A0A8J2RT90</accession>
<dbReference type="OrthoDB" id="6348293at2759"/>
<feature type="compositionally biased region" description="Basic and acidic residues" evidence="1">
    <location>
        <begin position="108"/>
        <end position="118"/>
    </location>
</feature>
<sequence length="392" mass="44508">MWLFPSRQGAQTVMKRRRMVAFTIFSTTAFLLASVVSGVPVEEGFRLTNKEVTHSLSPEESSPELQKDVDVEDLHSLNLNTKNSENQANFPAELNLHASPSERITDDDEKRSSDHNSKSDFVLSDFTSSSDTPRDMAEYIFWTGDEISVTNAIKDFVNQGLKISVEDGKSFMEQVRHDLQQIQFRYGTTAEEKTSPEVQSETKKYIAKEDEEDTESRQLSELIVAESNKVADGKSEKPHEGEIVVTSYRLNPKSHNEPVRQEQQSNRPKDEVKMRGTAVFDVKDEHLNEAHIVDILSNEYSLEEILYQLARILFSQSLSQAGHPEAEEALKKFADFLEKESKEGKMSPQLQKKVLDVLLMSLFDSMADQHIPTLTPLKFSPMEHVLTAKDKH</sequence>
<evidence type="ECO:0000313" key="2">
    <source>
        <dbReference type="EMBL" id="CAH0105888.1"/>
    </source>
</evidence>
<comment type="caution">
    <text evidence="2">The sequence shown here is derived from an EMBL/GenBank/DDBJ whole genome shotgun (WGS) entry which is preliminary data.</text>
</comment>